<comment type="caution">
    <text evidence="1">The sequence shown here is derived from an EMBL/GenBank/DDBJ whole genome shotgun (WGS) entry which is preliminary data.</text>
</comment>
<protein>
    <submittedName>
        <fullName evidence="1">Uncharacterized protein</fullName>
    </submittedName>
</protein>
<dbReference type="AlphaFoldDB" id="A0A645FZW9"/>
<reference evidence="1" key="1">
    <citation type="submission" date="2019-08" db="EMBL/GenBank/DDBJ databases">
        <authorList>
            <person name="Kucharzyk K."/>
            <person name="Murdoch R.W."/>
            <person name="Higgins S."/>
            <person name="Loffler F."/>
        </authorList>
    </citation>
    <scope>NUCLEOTIDE SEQUENCE</scope>
</reference>
<dbReference type="EMBL" id="VSSQ01066701">
    <property type="protein sequence ID" value="MPN19190.1"/>
    <property type="molecule type" value="Genomic_DNA"/>
</dbReference>
<proteinExistence type="predicted"/>
<accession>A0A645FZW9</accession>
<organism evidence="1">
    <name type="scientific">bioreactor metagenome</name>
    <dbReference type="NCBI Taxonomy" id="1076179"/>
    <lineage>
        <taxon>unclassified sequences</taxon>
        <taxon>metagenomes</taxon>
        <taxon>ecological metagenomes</taxon>
    </lineage>
</organism>
<sequence>MQNTRACGHPLNFSLSYRIFISQAVPVGDLSAIDIGYRFYAPVRMHREPGCIVIRICTVKRIKHQYRIVFLRGPAGQNSDQVHPCTVLCPKSVGLLLDFSFHWTILLNHYLRGI</sequence>
<gene>
    <name evidence="1" type="ORF">SDC9_166556</name>
</gene>
<evidence type="ECO:0000313" key="1">
    <source>
        <dbReference type="EMBL" id="MPN19190.1"/>
    </source>
</evidence>
<name>A0A645FZW9_9ZZZZ</name>